<accession>W1NYX3</accession>
<evidence type="ECO:0000313" key="1">
    <source>
        <dbReference type="EMBL" id="ERN00511.1"/>
    </source>
</evidence>
<dbReference type="AlphaFoldDB" id="W1NYX3"/>
<proteinExistence type="predicted"/>
<name>W1NYX3_AMBTC</name>
<evidence type="ECO:0000313" key="2">
    <source>
        <dbReference type="Proteomes" id="UP000017836"/>
    </source>
</evidence>
<organism evidence="1 2">
    <name type="scientific">Amborella trichopoda</name>
    <dbReference type="NCBI Taxonomy" id="13333"/>
    <lineage>
        <taxon>Eukaryota</taxon>
        <taxon>Viridiplantae</taxon>
        <taxon>Streptophyta</taxon>
        <taxon>Embryophyta</taxon>
        <taxon>Tracheophyta</taxon>
        <taxon>Spermatophyta</taxon>
        <taxon>Magnoliopsida</taxon>
        <taxon>Amborellales</taxon>
        <taxon>Amborellaceae</taxon>
        <taxon>Amborella</taxon>
    </lineage>
</organism>
<gene>
    <name evidence="1" type="ORF">AMTR_s00102p00041310</name>
</gene>
<keyword evidence="2" id="KW-1185">Reference proteome</keyword>
<protein>
    <submittedName>
        <fullName evidence="1">Uncharacterized protein</fullName>
    </submittedName>
</protein>
<dbReference type="Gramene" id="ERN00511">
    <property type="protein sequence ID" value="ERN00511"/>
    <property type="gene ID" value="AMTR_s00102p00041310"/>
</dbReference>
<sequence>MLAVAMPALELATLKAEKNDSFASTNAHADVGGSRALGFRIWKTERLQTLAETLLHSRIDPLNPET</sequence>
<dbReference type="Proteomes" id="UP000017836">
    <property type="component" value="Unassembled WGS sequence"/>
</dbReference>
<dbReference type="HOGENOM" id="CLU_2834562_0_0_1"/>
<dbReference type="EMBL" id="KI394858">
    <property type="protein sequence ID" value="ERN00511.1"/>
    <property type="molecule type" value="Genomic_DNA"/>
</dbReference>
<reference evidence="2" key="1">
    <citation type="journal article" date="2013" name="Science">
        <title>The Amborella genome and the evolution of flowering plants.</title>
        <authorList>
            <consortium name="Amborella Genome Project"/>
        </authorList>
    </citation>
    <scope>NUCLEOTIDE SEQUENCE [LARGE SCALE GENOMIC DNA]</scope>
</reference>